<proteinExistence type="inferred from homology"/>
<dbReference type="GO" id="GO:0043171">
    <property type="term" value="P:peptide catabolic process"/>
    <property type="evidence" value="ECO:0007669"/>
    <property type="project" value="TreeGrafter"/>
</dbReference>
<dbReference type="Gene3D" id="2.60.40.1910">
    <property type="match status" value="1"/>
</dbReference>
<comment type="subcellular location">
    <subcellularLocation>
        <location evidence="3">Cell membrane</location>
        <topology evidence="3">Lipid-anchor</topology>
        <topology evidence="3">GPI-anchor</topology>
    </subcellularLocation>
    <subcellularLocation>
        <location evidence="2">Membrane</location>
        <topology evidence="2">Single-pass type II membrane protein</topology>
    </subcellularLocation>
</comment>
<keyword evidence="23" id="KW-0031">Aminopeptidase</keyword>
<dbReference type="FunFam" id="2.60.40.1910:FF:000008">
    <property type="entry name" value="Aminopeptidase"/>
    <property type="match status" value="1"/>
</dbReference>
<feature type="binding site" evidence="21">
    <location>
        <position position="375"/>
    </location>
    <ligand>
        <name>Zn(2+)</name>
        <dbReference type="ChEBI" id="CHEBI:29105"/>
        <note>catalytic</note>
    </ligand>
</feature>
<dbReference type="Pfam" id="PF01433">
    <property type="entry name" value="Peptidase_M1"/>
    <property type="match status" value="1"/>
</dbReference>
<dbReference type="Gene3D" id="2.60.40.1730">
    <property type="entry name" value="tricorn interacting facor f3 domain"/>
    <property type="match status" value="1"/>
</dbReference>
<dbReference type="Pfam" id="PF11838">
    <property type="entry name" value="ERAP1_C"/>
    <property type="match status" value="1"/>
</dbReference>
<protein>
    <recommendedName>
        <fullName evidence="23">Aminopeptidase</fullName>
        <ecNumber evidence="23">3.4.11.-</ecNumber>
    </recommendedName>
</protein>
<name>A0A8I6S351_CIMLE</name>
<evidence type="ECO:0000256" key="21">
    <source>
        <dbReference type="PIRSR" id="PIRSR634016-3"/>
    </source>
</evidence>
<evidence type="ECO:0000256" key="14">
    <source>
        <dbReference type="ARBA" id="ARBA00022989"/>
    </source>
</evidence>
<feature type="domain" description="Peptidase M1 membrane alanine aminopeptidase" evidence="24">
    <location>
        <begin position="299"/>
        <end position="524"/>
    </location>
</feature>
<dbReference type="InterPro" id="IPR027268">
    <property type="entry name" value="Peptidase_M4/M1_CTD_sf"/>
</dbReference>
<sequence length="955" mass="110210">MEGGLTKPRGFHVSKTCALFLAFLMLVLIASALLLMYLLAPCPCARNEILHKRHQKPYPTNVRLPRSVVPHHYSIKLIPFLYPDNFTFTGRVVITCNVTMPTYNITLHSSELKIHETNLSRLTMEAIMDSDRNDADLLLPIKSTEFDKEREFYIIYPKGLLTPGGYKISISFTGVLNDALQGFYRSSYTVNNVTKWIAATQFQSTDARKAFPCFDEPALKAKFSIQIGRLKNMTSISNMPKTKNTEQVLDMPDYVWDQYIESVPMSTYLVAFVVSDFEHLSQGTFHVWVRPEAIDQARYALDIGPKILQYFESYFQIPYPLQKMDMIALPDFAAGAMENWGLITFRENTMLFQYGVSTNRDKQRVASVVSHELAHQWFGNLVTPSWWSDIWLNEGFATYVEYLGVDVVEPEWRTIDQFVVSDLQNVLQHDAYKSSHPVSASVSHPNEIDEIFDTISYEKGASIIRMMNHFLTTPVFKRGLTNYLNGRKFQSATQDDLWQALTEQAHLDNALEPDITVKKIMDTWTLKTGYPLITVTRNYKTGSALVSQKRFQYGNMDKAPGSDWWVPLSYTTQPKVEYATTNPLYWLKAENSIVIDNLKADPNHWVLFNINQTGFYRVNYDEKNWEMITAQLKNPSRFKKIGELNRAQILDDSLHLAYAGVINYSVALNITTYLSEETSYLPWASAFPAFNDIRKMIDKMPIYDKFKKYLLHLITKLYDETNFDDNLTDPQLVVYKRVEVFRWACKLGIEKCLRHSVTQFHNWRISPDPTKHNPISPNMKGTVYCNALREGGQIEWDFAWEMYLKTNVISEKVLLLSALGCTRETWLLSRYLHWAVTEDSGIRKQDGATVFSTVASNQIGQSLAFAFVRDNWKKIKQFFGPTAFTLDAIIRSTTSHMNTEYDLKMLKEFAEVNYNDLIEQSKAIEQSIEIVENKINWMKNNYGQVEKWLNEFSSV</sequence>
<keyword evidence="16 23" id="KW-0472">Membrane</keyword>
<dbReference type="SUPFAM" id="SSF63737">
    <property type="entry name" value="Leukotriene A4 hydrolase N-terminal domain"/>
    <property type="match status" value="1"/>
</dbReference>
<evidence type="ECO:0000256" key="12">
    <source>
        <dbReference type="ARBA" id="ARBA00022833"/>
    </source>
</evidence>
<evidence type="ECO:0000256" key="23">
    <source>
        <dbReference type="RuleBase" id="RU364040"/>
    </source>
</evidence>
<evidence type="ECO:0000256" key="18">
    <source>
        <dbReference type="ARBA" id="ARBA00023180"/>
    </source>
</evidence>
<feature type="transmembrane region" description="Helical" evidence="23">
    <location>
        <begin position="17"/>
        <end position="40"/>
    </location>
</feature>
<evidence type="ECO:0000256" key="1">
    <source>
        <dbReference type="ARBA" id="ARBA00000098"/>
    </source>
</evidence>
<evidence type="ECO:0000256" key="9">
    <source>
        <dbReference type="ARBA" id="ARBA00022723"/>
    </source>
</evidence>
<dbReference type="FunFam" id="1.10.390.10:FF:000016">
    <property type="entry name" value="Glutamyl aminopeptidase"/>
    <property type="match status" value="1"/>
</dbReference>
<feature type="active site" description="Proton acceptor" evidence="20">
    <location>
        <position position="372"/>
    </location>
</feature>
<evidence type="ECO:0000256" key="2">
    <source>
        <dbReference type="ARBA" id="ARBA00004606"/>
    </source>
</evidence>
<feature type="binding site" evidence="21">
    <location>
        <position position="371"/>
    </location>
    <ligand>
        <name>Zn(2+)</name>
        <dbReference type="ChEBI" id="CHEBI:29105"/>
        <note>catalytic</note>
    </ligand>
</feature>
<evidence type="ECO:0000256" key="16">
    <source>
        <dbReference type="ARBA" id="ARBA00023136"/>
    </source>
</evidence>
<evidence type="ECO:0000259" key="25">
    <source>
        <dbReference type="Pfam" id="PF11838"/>
    </source>
</evidence>
<dbReference type="GO" id="GO:0016285">
    <property type="term" value="F:alanyl aminopeptidase activity"/>
    <property type="evidence" value="ECO:0007669"/>
    <property type="project" value="UniProtKB-EC"/>
</dbReference>
<dbReference type="PANTHER" id="PTHR11533:SF294">
    <property type="entry name" value="THYROTROPIN-RELEASING HORMONE-DEGRADING ECTOENZYME"/>
    <property type="match status" value="1"/>
</dbReference>
<dbReference type="EnsemblMetazoa" id="XM_014399829.2">
    <property type="protein sequence ID" value="XP_014255315.1"/>
    <property type="gene ID" value="LOC106669937"/>
</dbReference>
<keyword evidence="7 23" id="KW-0645">Protease</keyword>
<feature type="site" description="Transition state stabilizer" evidence="22">
    <location>
        <position position="457"/>
    </location>
</feature>
<dbReference type="OrthoDB" id="510539at2759"/>
<dbReference type="InterPro" id="IPR045357">
    <property type="entry name" value="Aminopeptidase_N-like_N"/>
</dbReference>
<dbReference type="OMA" id="KWFIFNI"/>
<evidence type="ECO:0000259" key="24">
    <source>
        <dbReference type="Pfam" id="PF01433"/>
    </source>
</evidence>
<dbReference type="InterPro" id="IPR050344">
    <property type="entry name" value="Peptidase_M1_aminopeptidases"/>
</dbReference>
<keyword evidence="15 23" id="KW-0482">Metalloprotease</keyword>
<dbReference type="FunFam" id="2.60.40.1730:FF:000012">
    <property type="entry name" value="Aminopeptidase N"/>
    <property type="match status" value="1"/>
</dbReference>
<keyword evidence="28" id="KW-1185">Reference proteome</keyword>
<dbReference type="FunFam" id="1.25.50.20:FF:000001">
    <property type="entry name" value="Aminopeptidase"/>
    <property type="match status" value="1"/>
</dbReference>
<evidence type="ECO:0000256" key="15">
    <source>
        <dbReference type="ARBA" id="ARBA00023049"/>
    </source>
</evidence>
<evidence type="ECO:0000259" key="26">
    <source>
        <dbReference type="Pfam" id="PF17900"/>
    </source>
</evidence>
<accession>A0A8I6S351</accession>
<comment type="cofactor">
    <cofactor evidence="21 23">
        <name>Zn(2+)</name>
        <dbReference type="ChEBI" id="CHEBI:29105"/>
    </cofactor>
    <text evidence="21 23">Binds 1 zinc ion per subunit.</text>
</comment>
<evidence type="ECO:0000256" key="3">
    <source>
        <dbReference type="ARBA" id="ARBA00004609"/>
    </source>
</evidence>
<feature type="binding site" evidence="21">
    <location>
        <position position="394"/>
    </location>
    <ligand>
        <name>Zn(2+)</name>
        <dbReference type="ChEBI" id="CHEBI:29105"/>
        <note>catalytic</note>
    </ligand>
</feature>
<comment type="similarity">
    <text evidence="4 23">Belongs to the peptidase M1 family.</text>
</comment>
<dbReference type="GO" id="GO:0005615">
    <property type="term" value="C:extracellular space"/>
    <property type="evidence" value="ECO:0007669"/>
    <property type="project" value="TreeGrafter"/>
</dbReference>
<keyword evidence="8 23" id="KW-0812">Transmembrane</keyword>
<evidence type="ECO:0000256" key="4">
    <source>
        <dbReference type="ARBA" id="ARBA00010136"/>
    </source>
</evidence>
<keyword evidence="9 21" id="KW-0479">Metal-binding</keyword>
<evidence type="ECO:0000256" key="5">
    <source>
        <dbReference type="ARBA" id="ARBA00022475"/>
    </source>
</evidence>
<keyword evidence="11 23" id="KW-0378">Hydrolase</keyword>
<dbReference type="GO" id="GO:0006508">
    <property type="term" value="P:proteolysis"/>
    <property type="evidence" value="ECO:0007669"/>
    <property type="project" value="UniProtKB-KW"/>
</dbReference>
<evidence type="ECO:0000256" key="7">
    <source>
        <dbReference type="ARBA" id="ARBA00022670"/>
    </source>
</evidence>
<dbReference type="InterPro" id="IPR024571">
    <property type="entry name" value="ERAP1-like_C_dom"/>
</dbReference>
<evidence type="ECO:0000256" key="22">
    <source>
        <dbReference type="PIRSR" id="PIRSR634016-4"/>
    </source>
</evidence>
<keyword evidence="18" id="KW-0325">Glycoprotein</keyword>
<dbReference type="GO" id="GO:0070006">
    <property type="term" value="F:metalloaminopeptidase activity"/>
    <property type="evidence" value="ECO:0007669"/>
    <property type="project" value="TreeGrafter"/>
</dbReference>
<evidence type="ECO:0000256" key="19">
    <source>
        <dbReference type="ARBA" id="ARBA00023288"/>
    </source>
</evidence>
<dbReference type="InterPro" id="IPR014782">
    <property type="entry name" value="Peptidase_M1_dom"/>
</dbReference>
<dbReference type="EC" id="3.4.11.-" evidence="23"/>
<keyword evidence="17" id="KW-1015">Disulfide bond</keyword>
<dbReference type="InterPro" id="IPR042097">
    <property type="entry name" value="Aminopeptidase_N-like_N_sf"/>
</dbReference>
<dbReference type="KEGG" id="clec:106669937"/>
<dbReference type="SUPFAM" id="SSF55486">
    <property type="entry name" value="Metalloproteases ('zincins'), catalytic domain"/>
    <property type="match status" value="1"/>
</dbReference>
<evidence type="ECO:0000256" key="10">
    <source>
        <dbReference type="ARBA" id="ARBA00022729"/>
    </source>
</evidence>
<keyword evidence="5" id="KW-1003">Cell membrane</keyword>
<dbReference type="GO" id="GO:0098552">
    <property type="term" value="C:side of membrane"/>
    <property type="evidence" value="ECO:0007669"/>
    <property type="project" value="UniProtKB-KW"/>
</dbReference>
<dbReference type="PRINTS" id="PR00756">
    <property type="entry name" value="ALADIPTASE"/>
</dbReference>
<evidence type="ECO:0000256" key="20">
    <source>
        <dbReference type="PIRSR" id="PIRSR634016-1"/>
    </source>
</evidence>
<keyword evidence="19" id="KW-0449">Lipoprotein</keyword>
<dbReference type="AlphaFoldDB" id="A0A8I6S351"/>
<evidence type="ECO:0000256" key="6">
    <source>
        <dbReference type="ARBA" id="ARBA00022622"/>
    </source>
</evidence>
<evidence type="ECO:0000313" key="27">
    <source>
        <dbReference type="EnsemblMetazoa" id="XP_014255315.1"/>
    </source>
</evidence>
<keyword evidence="13" id="KW-0735">Signal-anchor</keyword>
<evidence type="ECO:0000313" key="28">
    <source>
        <dbReference type="Proteomes" id="UP000494040"/>
    </source>
</evidence>
<dbReference type="Proteomes" id="UP000494040">
    <property type="component" value="Unassembled WGS sequence"/>
</dbReference>
<evidence type="ECO:0000256" key="17">
    <source>
        <dbReference type="ARBA" id="ARBA00023157"/>
    </source>
</evidence>
<dbReference type="InterPro" id="IPR001930">
    <property type="entry name" value="Peptidase_M1"/>
</dbReference>
<keyword evidence="6" id="KW-0336">GPI-anchor</keyword>
<evidence type="ECO:0000256" key="13">
    <source>
        <dbReference type="ARBA" id="ARBA00022968"/>
    </source>
</evidence>
<dbReference type="GeneID" id="106669937"/>
<dbReference type="GO" id="GO:0008270">
    <property type="term" value="F:zinc ion binding"/>
    <property type="evidence" value="ECO:0007669"/>
    <property type="project" value="UniProtKB-UniRule"/>
</dbReference>
<dbReference type="GO" id="GO:0005737">
    <property type="term" value="C:cytoplasm"/>
    <property type="evidence" value="ECO:0007669"/>
    <property type="project" value="TreeGrafter"/>
</dbReference>
<keyword evidence="12 21" id="KW-0862">Zinc</keyword>
<evidence type="ECO:0000256" key="11">
    <source>
        <dbReference type="ARBA" id="ARBA00022801"/>
    </source>
</evidence>
<organism evidence="27 28">
    <name type="scientific">Cimex lectularius</name>
    <name type="common">Bed bug</name>
    <name type="synonym">Acanthia lectularia</name>
    <dbReference type="NCBI Taxonomy" id="79782"/>
    <lineage>
        <taxon>Eukaryota</taxon>
        <taxon>Metazoa</taxon>
        <taxon>Ecdysozoa</taxon>
        <taxon>Arthropoda</taxon>
        <taxon>Hexapoda</taxon>
        <taxon>Insecta</taxon>
        <taxon>Pterygota</taxon>
        <taxon>Neoptera</taxon>
        <taxon>Paraneoptera</taxon>
        <taxon>Hemiptera</taxon>
        <taxon>Heteroptera</taxon>
        <taxon>Panheteroptera</taxon>
        <taxon>Cimicomorpha</taxon>
        <taxon>Cimicidae</taxon>
        <taxon>Cimex</taxon>
    </lineage>
</organism>
<dbReference type="InterPro" id="IPR034016">
    <property type="entry name" value="M1_APN-typ"/>
</dbReference>
<evidence type="ECO:0000256" key="8">
    <source>
        <dbReference type="ARBA" id="ARBA00022692"/>
    </source>
</evidence>
<dbReference type="Gene3D" id="1.25.50.20">
    <property type="match status" value="1"/>
</dbReference>
<dbReference type="GO" id="GO:0005886">
    <property type="term" value="C:plasma membrane"/>
    <property type="evidence" value="ECO:0007669"/>
    <property type="project" value="UniProtKB-SubCell"/>
</dbReference>
<dbReference type="GO" id="GO:0042277">
    <property type="term" value="F:peptide binding"/>
    <property type="evidence" value="ECO:0007669"/>
    <property type="project" value="TreeGrafter"/>
</dbReference>
<reference evidence="27" key="1">
    <citation type="submission" date="2022-01" db="UniProtKB">
        <authorList>
            <consortium name="EnsemblMetazoa"/>
        </authorList>
    </citation>
    <scope>IDENTIFICATION</scope>
</reference>
<comment type="catalytic activity">
    <reaction evidence="1">
        <text>Release of an N-terminal amino acid, Xaa-|-Yaa- from a peptide, amide or arylamide. Xaa is preferably Ala, but may be most amino acids including Pro (slow action). When a terminal hydrophobic residue is followed by a prolyl residue, the two may be released as an intact Xaa-Pro dipeptide.</text>
        <dbReference type="EC" id="3.4.11.2"/>
    </reaction>
</comment>
<feature type="domain" description="Aminopeptidase N-like N-terminal" evidence="26">
    <location>
        <begin position="69"/>
        <end position="269"/>
    </location>
</feature>
<feature type="domain" description="ERAP1-like C-terminal" evidence="25">
    <location>
        <begin position="605"/>
        <end position="932"/>
    </location>
</feature>
<dbReference type="RefSeq" id="XP_014255315.1">
    <property type="nucleotide sequence ID" value="XM_014399829.2"/>
</dbReference>
<dbReference type="Gene3D" id="1.10.390.10">
    <property type="entry name" value="Neutral Protease Domain 2"/>
    <property type="match status" value="1"/>
</dbReference>
<dbReference type="Pfam" id="PF17900">
    <property type="entry name" value="Peptidase_M1_N"/>
    <property type="match status" value="1"/>
</dbReference>
<keyword evidence="10" id="KW-0732">Signal</keyword>
<dbReference type="CDD" id="cd09601">
    <property type="entry name" value="M1_APN-Q_like"/>
    <property type="match status" value="1"/>
</dbReference>
<keyword evidence="14 23" id="KW-1133">Transmembrane helix</keyword>
<dbReference type="PANTHER" id="PTHR11533">
    <property type="entry name" value="PROTEASE M1 ZINC METALLOPROTEASE"/>
    <property type="match status" value="1"/>
</dbReference>